<feature type="coiled-coil region" evidence="9">
    <location>
        <begin position="486"/>
        <end position="552"/>
    </location>
</feature>
<sequence length="1163" mass="134856">MLKKFNKMWSLLYPKIYVKHVNTSSNDLVYQYLFFHLLSKPKTFDDALTQLKPRMLCSELMAIYMVINKLDDRIKRKLIKFNKSQNKHIAKLKYRDHPILAPKNYYFGERLTGYKNDFNIMDNGKRLFDIKKSTHLNQPNAHANIGASRATAKKMINTYVSMCDLEPYWIGASAVDSGYLQPYSDKDLKYHAKLDILPHNACYCFSDTDLHVNMDIFLSTGRPIAITGSAPFYFGLDLEYGEIDMYPVSENSTRTNVLGGGHYYDQIYNYSKHDHLSTITYNGKVVVYDVDYKVTSWDDRRFICFLTPHIQDLKEYDHYDESLFVKLTLPKRLKYSKINFDGNDYYYYIVQTREDNYINIGSNSNNFQLPLDMVAVAKFTNNVTFESVLADSKMVEKLNFCDIHLLINICKNIDLTKVDRLQLPSVVLRGESKRRITLLEEFINATKEKVVQHGKKVRQCQQELEGNIGKPVDVKNQGKIKEEVAKRVYKSNVNEDKDEIARLNKRKRNILRDLRRINKRSNLSANEKKHLQKELEDELKELNEKFKRPENIVKDNIKKEAEVNNVIEDKVKEKNKKSVPKRIVEVNEEIAPVEIVAYKDVSYTFGDNLANKSEARINIVRKKGIAKTQRAKLKVEYTPQVMKSKDVRKMFNEERKIEKTEKSRVYSSGIPMPVKEQRRQYETPKTVAAQLGKDDKVPKRVYETNGTEAVVPITTDIDNFNAGIMGRVVLQNRDGTIPAVCNKKEIREGYKFADKFRQFAEEFVDYLTTGITLEKYSDAQLDSCDFVNDNVREKFHAFDLRGPNKKIKINATSFIKKEAYNDKKDPRMITQMDIEYMLKLAKFTYPAKKKILKNMPWYAPGHSGDEMNRFVEKLIMSDRIVATDYSRFDGTQSKLIRSMFEEAFYLKVFPQHKKELEELFNMDYDAKILAGKIKGKFQIQYKTKGERLSGSSLTTDGNTINNAGIFYTSLRILGYSKQQALFALENSIFYGDDAVLSLEMKSYNPTYNIPEEDLVKAITSLGMNLKLERCDIHCIPFCSRFYDIPHRASVPDLKRALPKMLLSYDNDPRTPEQQIFDRIYGYYVNDPEHPVIKAYYEVIALGLMKDGKAASKTLLKGEEIFKINQGAYEQGNPDPLIGIQDSELHFGSFDQICQNLVESRPIY</sequence>
<evidence type="ECO:0000256" key="6">
    <source>
        <dbReference type="ARBA" id="ARBA00022695"/>
    </source>
</evidence>
<evidence type="ECO:0000256" key="8">
    <source>
        <dbReference type="ARBA" id="ARBA00032757"/>
    </source>
</evidence>
<dbReference type="Pfam" id="PF00680">
    <property type="entry name" value="RdRP_1"/>
    <property type="match status" value="1"/>
</dbReference>
<evidence type="ECO:0000256" key="4">
    <source>
        <dbReference type="ARBA" id="ARBA00022484"/>
    </source>
</evidence>
<keyword evidence="6" id="KW-0548">Nucleotidyltransferase</keyword>
<evidence type="ECO:0000256" key="7">
    <source>
        <dbReference type="ARBA" id="ARBA00022953"/>
    </source>
</evidence>
<dbReference type="InterPro" id="IPR043502">
    <property type="entry name" value="DNA/RNA_pol_sf"/>
</dbReference>
<evidence type="ECO:0000256" key="2">
    <source>
        <dbReference type="ARBA" id="ARBA00012494"/>
    </source>
</evidence>
<reference evidence="11" key="1">
    <citation type="journal article" date="2021" name="MBio">
        <title>Hidden Viral Sequences in Public Sequencing Data and Warning for Future Emerging Diseases.</title>
        <authorList>
            <person name="Kawasaki J."/>
            <person name="Kojima S."/>
            <person name="Tomonaga K."/>
            <person name="Horie M."/>
        </authorList>
    </citation>
    <scope>NUCLEOTIDE SEQUENCE</scope>
    <source>
        <strain evidence="11">Sheep/2017/3</strain>
    </source>
</reference>
<dbReference type="GO" id="GO:0003968">
    <property type="term" value="F:RNA-directed RNA polymerase activity"/>
    <property type="evidence" value="ECO:0007669"/>
    <property type="project" value="UniProtKB-KW"/>
</dbReference>
<evidence type="ECO:0000259" key="10">
    <source>
        <dbReference type="PROSITE" id="PS50507"/>
    </source>
</evidence>
<keyword evidence="7" id="KW-0693">Viral RNA replication</keyword>
<dbReference type="PROSITE" id="PS50507">
    <property type="entry name" value="RDRP_SSRNA_POS"/>
    <property type="match status" value="1"/>
</dbReference>
<dbReference type="SUPFAM" id="SSF56672">
    <property type="entry name" value="DNA/RNA polymerases"/>
    <property type="match status" value="1"/>
</dbReference>
<feature type="domain" description="RdRp catalytic" evidence="10">
    <location>
        <begin position="878"/>
        <end position="1006"/>
    </location>
</feature>
<keyword evidence="5" id="KW-0808">Transferase</keyword>
<dbReference type="GO" id="GO:0006351">
    <property type="term" value="P:DNA-templated transcription"/>
    <property type="evidence" value="ECO:0007669"/>
    <property type="project" value="InterPro"/>
</dbReference>
<protein>
    <recommendedName>
        <fullName evidence="3">RNA-directed RNA polymerase</fullName>
        <ecNumber evidence="2">2.7.7.48</ecNumber>
    </recommendedName>
    <alternativeName>
        <fullName evidence="8">RNA replicase</fullName>
    </alternativeName>
</protein>
<organism evidence="11">
    <name type="scientific">Sheep associated noda-like virus</name>
    <dbReference type="NCBI Taxonomy" id="2796362"/>
    <lineage>
        <taxon>Viruses</taxon>
        <taxon>Riboviria</taxon>
        <taxon>Orthornavirae</taxon>
        <taxon>Kitrinoviricota</taxon>
        <taxon>Magsaviricetes</taxon>
        <taxon>Nodamuvirales</taxon>
        <taxon>Nodaviridae</taxon>
    </lineage>
</organism>
<evidence type="ECO:0000256" key="3">
    <source>
        <dbReference type="ARBA" id="ARBA00022412"/>
    </source>
</evidence>
<name>A0A8E0NAI2_9VIRU</name>
<evidence type="ECO:0000256" key="1">
    <source>
        <dbReference type="ARBA" id="ARBA00007751"/>
    </source>
</evidence>
<dbReference type="InterPro" id="IPR007094">
    <property type="entry name" value="RNA-dir_pol_PSvirus"/>
</dbReference>
<proteinExistence type="inferred from homology"/>
<dbReference type="EC" id="2.7.7.48" evidence="2"/>
<dbReference type="GO" id="GO:0039694">
    <property type="term" value="P:viral RNA genome replication"/>
    <property type="evidence" value="ECO:0007669"/>
    <property type="project" value="InterPro"/>
</dbReference>
<keyword evidence="9" id="KW-0175">Coiled coil</keyword>
<dbReference type="InterPro" id="IPR001205">
    <property type="entry name" value="RNA-dir_pol_C"/>
</dbReference>
<dbReference type="EMBL" id="BR001720">
    <property type="protein sequence ID" value="FAA04035.1"/>
    <property type="molecule type" value="Genomic_RNA"/>
</dbReference>
<keyword evidence="4 11" id="KW-0696">RNA-directed RNA polymerase</keyword>
<evidence type="ECO:0000313" key="11">
    <source>
        <dbReference type="EMBL" id="FAA04035.1"/>
    </source>
</evidence>
<accession>A0A8E0NAI2</accession>
<dbReference type="InterPro" id="IPR043647">
    <property type="entry name" value="Noda_Vmethyltr_dom"/>
</dbReference>
<dbReference type="GO" id="GO:0003723">
    <property type="term" value="F:RNA binding"/>
    <property type="evidence" value="ECO:0007669"/>
    <property type="project" value="InterPro"/>
</dbReference>
<evidence type="ECO:0000256" key="9">
    <source>
        <dbReference type="SAM" id="Coils"/>
    </source>
</evidence>
<dbReference type="Pfam" id="PF19222">
    <property type="entry name" value="Noda_Vmethyltr"/>
    <property type="match status" value="1"/>
</dbReference>
<evidence type="ECO:0000256" key="5">
    <source>
        <dbReference type="ARBA" id="ARBA00022679"/>
    </source>
</evidence>
<comment type="similarity">
    <text evidence="1">Belongs to the nodaviridae RNA polymerase family.</text>
</comment>
<gene>
    <name evidence="11" type="primary">RdRp</name>
</gene>